<evidence type="ECO:0000313" key="6">
    <source>
        <dbReference type="EMBL" id="HIZ89183.1"/>
    </source>
</evidence>
<dbReference type="NCBIfam" id="NF003549">
    <property type="entry name" value="PRK05205.1-5"/>
    <property type="match status" value="1"/>
</dbReference>
<keyword evidence="4 6" id="KW-0328">Glycosyltransferase</keyword>
<comment type="catalytic activity">
    <reaction evidence="4">
        <text>UMP + diphosphate = 5-phospho-alpha-D-ribose 1-diphosphate + uracil</text>
        <dbReference type="Rhea" id="RHEA:13017"/>
        <dbReference type="ChEBI" id="CHEBI:17568"/>
        <dbReference type="ChEBI" id="CHEBI:33019"/>
        <dbReference type="ChEBI" id="CHEBI:57865"/>
        <dbReference type="ChEBI" id="CHEBI:58017"/>
        <dbReference type="EC" id="2.4.2.9"/>
    </reaction>
</comment>
<dbReference type="PANTHER" id="PTHR11608:SF0">
    <property type="entry name" value="BIFUNCTIONAL PROTEIN PYRR"/>
    <property type="match status" value="1"/>
</dbReference>
<dbReference type="InterPro" id="IPR023050">
    <property type="entry name" value="PyrR"/>
</dbReference>
<keyword evidence="2 4" id="KW-0805">Transcription regulation</keyword>
<feature type="domain" description="Phosphoribosyltransferase" evidence="5">
    <location>
        <begin position="12"/>
        <end position="162"/>
    </location>
</feature>
<dbReference type="Pfam" id="PF00156">
    <property type="entry name" value="Pribosyltran"/>
    <property type="match status" value="1"/>
</dbReference>
<comment type="caution">
    <text evidence="6">The sequence shown here is derived from an EMBL/GenBank/DDBJ whole genome shotgun (WGS) entry which is preliminary data.</text>
</comment>
<dbReference type="InterPro" id="IPR000836">
    <property type="entry name" value="PRTase_dom"/>
</dbReference>
<gene>
    <name evidence="4 6" type="primary">pyrR</name>
    <name evidence="6" type="ORF">H9804_04500</name>
</gene>
<keyword evidence="4 6" id="KW-0808">Transferase</keyword>
<dbReference type="HAMAP" id="MF_01219">
    <property type="entry name" value="PyrR"/>
    <property type="match status" value="1"/>
</dbReference>
<evidence type="ECO:0000256" key="3">
    <source>
        <dbReference type="ARBA" id="ARBA00023163"/>
    </source>
</evidence>
<dbReference type="InterPro" id="IPR029057">
    <property type="entry name" value="PRTase-like"/>
</dbReference>
<organism evidence="6 7">
    <name type="scientific">Candidatus Mucispirillum faecigallinarum</name>
    <dbReference type="NCBI Taxonomy" id="2838699"/>
    <lineage>
        <taxon>Bacteria</taxon>
        <taxon>Pseudomonadati</taxon>
        <taxon>Deferribacterota</taxon>
        <taxon>Deferribacteres</taxon>
        <taxon>Deferribacterales</taxon>
        <taxon>Mucispirillaceae</taxon>
        <taxon>Mucispirillum</taxon>
    </lineage>
</organism>
<dbReference type="AlphaFoldDB" id="A0A9D2KCN3"/>
<reference evidence="6" key="1">
    <citation type="journal article" date="2021" name="PeerJ">
        <title>Extensive microbial diversity within the chicken gut microbiome revealed by metagenomics and culture.</title>
        <authorList>
            <person name="Gilroy R."/>
            <person name="Ravi A."/>
            <person name="Getino M."/>
            <person name="Pursley I."/>
            <person name="Horton D.L."/>
            <person name="Alikhan N.F."/>
            <person name="Baker D."/>
            <person name="Gharbi K."/>
            <person name="Hall N."/>
            <person name="Watson M."/>
            <person name="Adriaenssens E.M."/>
            <person name="Foster-Nyarko E."/>
            <person name="Jarju S."/>
            <person name="Secka A."/>
            <person name="Antonio M."/>
            <person name="Oren A."/>
            <person name="Chaudhuri R.R."/>
            <person name="La Ragione R."/>
            <person name="Hildebrand F."/>
            <person name="Pallen M.J."/>
        </authorList>
    </citation>
    <scope>NUCLEOTIDE SEQUENCE</scope>
    <source>
        <strain evidence="6">ChiW4-1371</strain>
    </source>
</reference>
<reference evidence="6" key="2">
    <citation type="submission" date="2021-04" db="EMBL/GenBank/DDBJ databases">
        <authorList>
            <person name="Gilroy R."/>
        </authorList>
    </citation>
    <scope>NUCLEOTIDE SEQUENCE</scope>
    <source>
        <strain evidence="6">ChiW4-1371</strain>
    </source>
</reference>
<name>A0A9D2KCN3_9BACT</name>
<proteinExistence type="inferred from homology"/>
<dbReference type="InterPro" id="IPR050137">
    <property type="entry name" value="PyrR_bifunctional"/>
</dbReference>
<evidence type="ECO:0000256" key="4">
    <source>
        <dbReference type="HAMAP-Rule" id="MF_01219"/>
    </source>
</evidence>
<dbReference type="FunFam" id="3.40.50.2020:FF:000020">
    <property type="entry name" value="Bifunctional protein PyrR"/>
    <property type="match status" value="1"/>
</dbReference>
<sequence length="182" mass="20740">MEKEKILIDSAEMHAVIERITFQIIEKVKDYDNTYIVGIRRRGEYIANRIIECFKNHNKKPLKSGVLDITLYRDDLSEIANMPEVKSSHIGFDVNGKTIILVDDVLFTGRTIRSAIDALLDYGRPAKIMLAVIVDRGHKELPIHADFTGKHIPTRKSEVIHVKVKEIDNVDDDCVTISDREA</sequence>
<dbReference type="Proteomes" id="UP000824176">
    <property type="component" value="Unassembled WGS sequence"/>
</dbReference>
<comment type="function">
    <text evidence="4">Also displays a weak uracil phosphoribosyltransferase activity which is not physiologically significant.</text>
</comment>
<dbReference type="GO" id="GO:0006355">
    <property type="term" value="P:regulation of DNA-templated transcription"/>
    <property type="evidence" value="ECO:0007669"/>
    <property type="project" value="UniProtKB-UniRule"/>
</dbReference>
<comment type="function">
    <text evidence="4">Regulates the transcription of the pyrimidine nucleotide (pyr) operon in response to exogenous pyrimidines.</text>
</comment>
<dbReference type="PANTHER" id="PTHR11608">
    <property type="entry name" value="BIFUNCTIONAL PROTEIN PYRR"/>
    <property type="match status" value="1"/>
</dbReference>
<dbReference type="Gene3D" id="3.40.50.2020">
    <property type="match status" value="1"/>
</dbReference>
<evidence type="ECO:0000313" key="7">
    <source>
        <dbReference type="Proteomes" id="UP000824176"/>
    </source>
</evidence>
<dbReference type="SUPFAM" id="SSF53271">
    <property type="entry name" value="PRTase-like"/>
    <property type="match status" value="1"/>
</dbReference>
<comment type="similarity">
    <text evidence="1 4">Belongs to the purine/pyrimidine phosphoribosyltransferase family. PyrR subfamily.</text>
</comment>
<keyword evidence="3 4" id="KW-0804">Transcription</keyword>
<feature type="short sequence motif" description="PRPP-binding" evidence="4">
    <location>
        <begin position="99"/>
        <end position="111"/>
    </location>
</feature>
<evidence type="ECO:0000256" key="1">
    <source>
        <dbReference type="ARBA" id="ARBA00005565"/>
    </source>
</evidence>
<dbReference type="GO" id="GO:0004845">
    <property type="term" value="F:uracil phosphoribosyltransferase activity"/>
    <property type="evidence" value="ECO:0007669"/>
    <property type="project" value="UniProtKB-UniRule"/>
</dbReference>
<dbReference type="EC" id="2.4.2.9" evidence="4"/>
<evidence type="ECO:0000256" key="2">
    <source>
        <dbReference type="ARBA" id="ARBA00023015"/>
    </source>
</evidence>
<dbReference type="NCBIfam" id="NF003545">
    <property type="entry name" value="PRK05205.1-1"/>
    <property type="match status" value="1"/>
</dbReference>
<protein>
    <recommendedName>
        <fullName evidence="4">Bifunctional protein PyrR</fullName>
    </recommendedName>
    <domain>
        <recommendedName>
            <fullName evidence="4">Pyrimidine operon regulatory protein</fullName>
        </recommendedName>
    </domain>
    <domain>
        <recommendedName>
            <fullName evidence="4">Uracil phosphoribosyltransferase</fullName>
            <shortName evidence="4">UPRTase</shortName>
            <ecNumber evidence="4">2.4.2.9</ecNumber>
        </recommendedName>
    </domain>
</protein>
<accession>A0A9D2KCN3</accession>
<evidence type="ECO:0000259" key="5">
    <source>
        <dbReference type="Pfam" id="PF00156"/>
    </source>
</evidence>
<dbReference type="CDD" id="cd06223">
    <property type="entry name" value="PRTases_typeI"/>
    <property type="match status" value="1"/>
</dbReference>
<dbReference type="EMBL" id="DXAQ01000071">
    <property type="protein sequence ID" value="HIZ89183.1"/>
    <property type="molecule type" value="Genomic_DNA"/>
</dbReference>